<proteinExistence type="predicted"/>
<reference evidence="2" key="1">
    <citation type="journal article" date="2022" name="Int. J. Mol. Sci.">
        <title>Draft Genome of Tanacetum Coccineum: Genomic Comparison of Closely Related Tanacetum-Family Plants.</title>
        <authorList>
            <person name="Yamashiro T."/>
            <person name="Shiraishi A."/>
            <person name="Nakayama K."/>
            <person name="Satake H."/>
        </authorList>
    </citation>
    <scope>NUCLEOTIDE SEQUENCE</scope>
</reference>
<feature type="compositionally biased region" description="Basic and acidic residues" evidence="1">
    <location>
        <begin position="68"/>
        <end position="85"/>
    </location>
</feature>
<dbReference type="EMBL" id="BQNB010014622">
    <property type="protein sequence ID" value="GJT30399.1"/>
    <property type="molecule type" value="Genomic_DNA"/>
</dbReference>
<evidence type="ECO:0000313" key="3">
    <source>
        <dbReference type="Proteomes" id="UP001151760"/>
    </source>
</evidence>
<feature type="region of interest" description="Disordered" evidence="1">
    <location>
        <begin position="199"/>
        <end position="226"/>
    </location>
</feature>
<accession>A0ABQ5D0P5</accession>
<feature type="region of interest" description="Disordered" evidence="1">
    <location>
        <begin position="292"/>
        <end position="323"/>
    </location>
</feature>
<sequence>MRIKILPAFLKSANPLYLHRCTLKFASINEASTRVITKSNLNKRGPNEPLIQQQVNEVGSKSLSHHSCSKDLSGETQSNREELNTHTHTQKLSILPLSIKEKIHASCFKNDEPIIFDIEDNDDVTLKSPAQKSVYGLYVLTMERGFLGSRGRGRGVNKKQGTCATSSSKENKCVKVNMRNDMTYDVPTIVQFSSTASPSIPTATMTDPDDVQSGIPDVKNTRPNTTSASVVEKGLTEVTMVKGSFFFRFSSLEGVDSVLRDDPWMIVWVKLYDVPLVAYTSSGLSLIATKNDKGKGQTSGGADDEGFIEEKKMKSSGNNGGAKKFKVVSVKPKTQYRPKAKQSTTWTSNSPKTTPFVALNFDNSIYEEVAACSKALLQGKLVLLDDAGKPLEKDDYPVNSDSTNEVEPVENKLQIFWLQRELDMARKACKNNGGKQ</sequence>
<comment type="caution">
    <text evidence="2">The sequence shown here is derived from an EMBL/GenBank/DDBJ whole genome shotgun (WGS) entry which is preliminary data.</text>
</comment>
<evidence type="ECO:0000313" key="2">
    <source>
        <dbReference type="EMBL" id="GJT30399.1"/>
    </source>
</evidence>
<keyword evidence="3" id="KW-1185">Reference proteome</keyword>
<name>A0ABQ5D0P5_9ASTR</name>
<protein>
    <recommendedName>
        <fullName evidence="4">DUF4283 domain-containing protein</fullName>
    </recommendedName>
</protein>
<evidence type="ECO:0008006" key="4">
    <source>
        <dbReference type="Google" id="ProtNLM"/>
    </source>
</evidence>
<evidence type="ECO:0000256" key="1">
    <source>
        <dbReference type="SAM" id="MobiDB-lite"/>
    </source>
</evidence>
<feature type="region of interest" description="Disordered" evidence="1">
    <location>
        <begin position="66"/>
        <end position="87"/>
    </location>
</feature>
<dbReference type="Proteomes" id="UP001151760">
    <property type="component" value="Unassembled WGS sequence"/>
</dbReference>
<organism evidence="2 3">
    <name type="scientific">Tanacetum coccineum</name>
    <dbReference type="NCBI Taxonomy" id="301880"/>
    <lineage>
        <taxon>Eukaryota</taxon>
        <taxon>Viridiplantae</taxon>
        <taxon>Streptophyta</taxon>
        <taxon>Embryophyta</taxon>
        <taxon>Tracheophyta</taxon>
        <taxon>Spermatophyta</taxon>
        <taxon>Magnoliopsida</taxon>
        <taxon>eudicotyledons</taxon>
        <taxon>Gunneridae</taxon>
        <taxon>Pentapetalae</taxon>
        <taxon>asterids</taxon>
        <taxon>campanulids</taxon>
        <taxon>Asterales</taxon>
        <taxon>Asteraceae</taxon>
        <taxon>Asteroideae</taxon>
        <taxon>Anthemideae</taxon>
        <taxon>Anthemidinae</taxon>
        <taxon>Tanacetum</taxon>
    </lineage>
</organism>
<gene>
    <name evidence="2" type="ORF">Tco_0910674</name>
</gene>
<reference evidence="2" key="2">
    <citation type="submission" date="2022-01" db="EMBL/GenBank/DDBJ databases">
        <authorList>
            <person name="Yamashiro T."/>
            <person name="Shiraishi A."/>
            <person name="Satake H."/>
            <person name="Nakayama K."/>
        </authorList>
    </citation>
    <scope>NUCLEOTIDE SEQUENCE</scope>
</reference>